<evidence type="ECO:0000256" key="4">
    <source>
        <dbReference type="ARBA" id="ARBA00022692"/>
    </source>
</evidence>
<dbReference type="SUPFAM" id="SSF161098">
    <property type="entry name" value="MetI-like"/>
    <property type="match status" value="1"/>
</dbReference>
<dbReference type="InterPro" id="IPR025966">
    <property type="entry name" value="OppC_N"/>
</dbReference>
<dbReference type="Gene3D" id="1.10.3720.10">
    <property type="entry name" value="MetI-like"/>
    <property type="match status" value="1"/>
</dbReference>
<evidence type="ECO:0000256" key="1">
    <source>
        <dbReference type="ARBA" id="ARBA00004651"/>
    </source>
</evidence>
<dbReference type="InterPro" id="IPR000515">
    <property type="entry name" value="MetI-like"/>
</dbReference>
<dbReference type="InterPro" id="IPR035906">
    <property type="entry name" value="MetI-like_sf"/>
</dbReference>
<name>A0A1E5XTJ3_9HYPH</name>
<sequence>MTDLAAPLPGLAPAPNTSNKTRNGRRGQGTLAMLWRKANWLMRLYIGLFVLILLVALFAPLLAPYDPNAQTLLARLRPPVGFDRAMPAHPLGTDQLGRDMLSRTLYGLQLTMLIALVGSLISMVLGTALGVIAGYVRGPLGALIMALVDIQIAVPFTLIALLVIAIFGNSLPVLITVIGIAGWEAYARVVRAQVLTVSRMPFVEATIAAGATHSRILLKHILPNIVSPIIVMWTMTFSALILLESSMSFLGLGVQPPTATLGSMVGLGRDYLASNPWIAVVPSLAIMFVSLLVLLIGDWLRDALDVKLK</sequence>
<dbReference type="Proteomes" id="UP000095463">
    <property type="component" value="Unassembled WGS sequence"/>
</dbReference>
<feature type="transmembrane region" description="Helical" evidence="7">
    <location>
        <begin position="277"/>
        <end position="300"/>
    </location>
</feature>
<evidence type="ECO:0000256" key="8">
    <source>
        <dbReference type="SAM" id="MobiDB-lite"/>
    </source>
</evidence>
<feature type="region of interest" description="Disordered" evidence="8">
    <location>
        <begin position="1"/>
        <end position="25"/>
    </location>
</feature>
<evidence type="ECO:0000256" key="2">
    <source>
        <dbReference type="ARBA" id="ARBA00022448"/>
    </source>
</evidence>
<feature type="transmembrane region" description="Helical" evidence="7">
    <location>
        <begin position="110"/>
        <end position="136"/>
    </location>
</feature>
<feature type="transmembrane region" description="Helical" evidence="7">
    <location>
        <begin position="143"/>
        <end position="167"/>
    </location>
</feature>
<dbReference type="InterPro" id="IPR050366">
    <property type="entry name" value="BP-dependent_transpt_permease"/>
</dbReference>
<dbReference type="RefSeq" id="WP_069908909.1">
    <property type="nucleotide sequence ID" value="NZ_LAJE02000112.1"/>
</dbReference>
<comment type="similarity">
    <text evidence="7">Belongs to the binding-protein-dependent transport system permease family.</text>
</comment>
<keyword evidence="6 7" id="KW-0472">Membrane</keyword>
<evidence type="ECO:0000259" key="9">
    <source>
        <dbReference type="PROSITE" id="PS50928"/>
    </source>
</evidence>
<keyword evidence="2 7" id="KW-0813">Transport</keyword>
<dbReference type="PANTHER" id="PTHR43386">
    <property type="entry name" value="OLIGOPEPTIDE TRANSPORT SYSTEM PERMEASE PROTEIN APPC"/>
    <property type="match status" value="1"/>
</dbReference>
<comment type="caution">
    <text evidence="10">The sequence shown here is derived from an EMBL/GenBank/DDBJ whole genome shotgun (WGS) entry which is preliminary data.</text>
</comment>
<dbReference type="GO" id="GO:0055085">
    <property type="term" value="P:transmembrane transport"/>
    <property type="evidence" value="ECO:0007669"/>
    <property type="project" value="InterPro"/>
</dbReference>
<proteinExistence type="inferred from homology"/>
<organism evidence="10 11">
    <name type="scientific">Devosia insulae DS-56</name>
    <dbReference type="NCBI Taxonomy" id="1116389"/>
    <lineage>
        <taxon>Bacteria</taxon>
        <taxon>Pseudomonadati</taxon>
        <taxon>Pseudomonadota</taxon>
        <taxon>Alphaproteobacteria</taxon>
        <taxon>Hyphomicrobiales</taxon>
        <taxon>Devosiaceae</taxon>
        <taxon>Devosia</taxon>
    </lineage>
</organism>
<reference evidence="10 11" key="1">
    <citation type="journal article" date="2015" name="Genome Announc.">
        <title>Genome Assemblies of Three Soil-Associated Devosia species: D. insulae, D. limi, and D. soli.</title>
        <authorList>
            <person name="Hassan Y.I."/>
            <person name="Lepp D."/>
            <person name="Zhou T."/>
        </authorList>
    </citation>
    <scope>NUCLEOTIDE SEQUENCE [LARGE SCALE GENOMIC DNA]</scope>
    <source>
        <strain evidence="10 11">DS-56</strain>
    </source>
</reference>
<dbReference type="Pfam" id="PF12911">
    <property type="entry name" value="OppC_N"/>
    <property type="match status" value="1"/>
</dbReference>
<dbReference type="EMBL" id="LAJE02000112">
    <property type="protein sequence ID" value="OEO31912.1"/>
    <property type="molecule type" value="Genomic_DNA"/>
</dbReference>
<protein>
    <submittedName>
        <fullName evidence="10">ABC transporter permease</fullName>
    </submittedName>
</protein>
<dbReference type="PROSITE" id="PS50928">
    <property type="entry name" value="ABC_TM1"/>
    <property type="match status" value="1"/>
</dbReference>
<dbReference type="AlphaFoldDB" id="A0A1E5XTJ3"/>
<keyword evidence="5 7" id="KW-1133">Transmembrane helix</keyword>
<dbReference type="PANTHER" id="PTHR43386:SF25">
    <property type="entry name" value="PEPTIDE ABC TRANSPORTER PERMEASE PROTEIN"/>
    <property type="match status" value="1"/>
</dbReference>
<evidence type="ECO:0000256" key="5">
    <source>
        <dbReference type="ARBA" id="ARBA00022989"/>
    </source>
</evidence>
<dbReference type="Pfam" id="PF00528">
    <property type="entry name" value="BPD_transp_1"/>
    <property type="match status" value="1"/>
</dbReference>
<dbReference type="OrthoDB" id="8410865at2"/>
<evidence type="ECO:0000256" key="3">
    <source>
        <dbReference type="ARBA" id="ARBA00022475"/>
    </source>
</evidence>
<evidence type="ECO:0000256" key="6">
    <source>
        <dbReference type="ARBA" id="ARBA00023136"/>
    </source>
</evidence>
<keyword evidence="3" id="KW-1003">Cell membrane</keyword>
<feature type="transmembrane region" description="Helical" evidence="7">
    <location>
        <begin position="44"/>
        <end position="63"/>
    </location>
</feature>
<comment type="subcellular location">
    <subcellularLocation>
        <location evidence="1 7">Cell membrane</location>
        <topology evidence="1 7">Multi-pass membrane protein</topology>
    </subcellularLocation>
</comment>
<gene>
    <name evidence="10" type="ORF">VW23_000080</name>
</gene>
<evidence type="ECO:0000313" key="10">
    <source>
        <dbReference type="EMBL" id="OEO31912.1"/>
    </source>
</evidence>
<accession>A0A1E5XTJ3</accession>
<keyword evidence="11" id="KW-1185">Reference proteome</keyword>
<dbReference type="CDD" id="cd06261">
    <property type="entry name" value="TM_PBP2"/>
    <property type="match status" value="1"/>
</dbReference>
<feature type="transmembrane region" description="Helical" evidence="7">
    <location>
        <begin position="221"/>
        <end position="243"/>
    </location>
</feature>
<evidence type="ECO:0000313" key="11">
    <source>
        <dbReference type="Proteomes" id="UP000095463"/>
    </source>
</evidence>
<feature type="domain" description="ABC transmembrane type-1" evidence="9">
    <location>
        <begin position="108"/>
        <end position="297"/>
    </location>
</feature>
<keyword evidence="4 7" id="KW-0812">Transmembrane</keyword>
<feature type="compositionally biased region" description="Low complexity" evidence="8">
    <location>
        <begin position="1"/>
        <end position="15"/>
    </location>
</feature>
<evidence type="ECO:0000256" key="7">
    <source>
        <dbReference type="RuleBase" id="RU363032"/>
    </source>
</evidence>
<dbReference type="GO" id="GO:0005886">
    <property type="term" value="C:plasma membrane"/>
    <property type="evidence" value="ECO:0007669"/>
    <property type="project" value="UniProtKB-SubCell"/>
</dbReference>